<accession>A0A7K3TB21</accession>
<dbReference type="SMART" id="SM00342">
    <property type="entry name" value="HTH_ARAC"/>
    <property type="match status" value="1"/>
</dbReference>
<name>A0A7K3TB21_9BIFI</name>
<dbReference type="Pfam" id="PF12833">
    <property type="entry name" value="HTH_18"/>
    <property type="match status" value="1"/>
</dbReference>
<dbReference type="InterPro" id="IPR037923">
    <property type="entry name" value="HTH-like"/>
</dbReference>
<dbReference type="InterPro" id="IPR020449">
    <property type="entry name" value="Tscrpt_reg_AraC-type_HTH"/>
</dbReference>
<keyword evidence="2" id="KW-0805">Transcription regulation</keyword>
<keyword evidence="1" id="KW-0963">Cytoplasm</keyword>
<evidence type="ECO:0000256" key="5">
    <source>
        <dbReference type="ARBA" id="ARBA00023163"/>
    </source>
</evidence>
<dbReference type="PROSITE" id="PS01124">
    <property type="entry name" value="HTH_ARAC_FAMILY_2"/>
    <property type="match status" value="1"/>
</dbReference>
<dbReference type="SUPFAM" id="SSF51215">
    <property type="entry name" value="Regulatory protein AraC"/>
    <property type="match status" value="1"/>
</dbReference>
<evidence type="ECO:0000256" key="3">
    <source>
        <dbReference type="ARBA" id="ARBA00023125"/>
    </source>
</evidence>
<dbReference type="PANTHER" id="PTHR46796:SF13">
    <property type="entry name" value="HTH-TYPE TRANSCRIPTIONAL ACTIVATOR RHAS"/>
    <property type="match status" value="1"/>
</dbReference>
<evidence type="ECO:0000259" key="6">
    <source>
        <dbReference type="PROSITE" id="PS01124"/>
    </source>
</evidence>
<dbReference type="RefSeq" id="WP_152357851.1">
    <property type="nucleotide sequence ID" value="NZ_WBSM01000002.1"/>
</dbReference>
<dbReference type="InterPro" id="IPR018060">
    <property type="entry name" value="HTH_AraC"/>
</dbReference>
<evidence type="ECO:0000256" key="4">
    <source>
        <dbReference type="ARBA" id="ARBA00023159"/>
    </source>
</evidence>
<keyword evidence="3" id="KW-0238">DNA-binding</keyword>
<dbReference type="Proteomes" id="UP000469943">
    <property type="component" value="Unassembled WGS sequence"/>
</dbReference>
<dbReference type="SUPFAM" id="SSF46689">
    <property type="entry name" value="Homeodomain-like"/>
    <property type="match status" value="2"/>
</dbReference>
<sequence>MSAKTVLCGLSECVPFGTPPYQHPTRYTGTPQNGKESQKTDIPTFFGIFSPKSTLQKIAKNHIKNDNECCILKARPVTSHRPANTCVIRKASAMQRTAQRNRHTVPAIIHPVEKGVISSESTLLITVPSGEAQRGLLYPLRVGRFAYAPEFRLERQRFDSFLLGVVTEGTLHATIWDDTGTLRHDVHPGDVFLFDTYRHHEGSTDSLTRTSMIHFDGVSARIYYERITAVAGNVFPIGNTALMENSIDLLLDTYTQDHPQADIIGARILTDLLTELALRSDARDDDLPAIRETIGFIDGHFADRLTLAMLSRRAMMSERQYLRKFKALTGVTPHEYLTTRRMDEAKRLLSSTDMPVRDVARTVGYPNANAFTAAFKRRTGMTPNGFRAVARP</sequence>
<protein>
    <submittedName>
        <fullName evidence="7">Helix-turn-helix domain-containing protein</fullName>
    </submittedName>
</protein>
<dbReference type="OrthoDB" id="2060755at2"/>
<comment type="caution">
    <text evidence="7">The sequence shown here is derived from an EMBL/GenBank/DDBJ whole genome shotgun (WGS) entry which is preliminary data.</text>
</comment>
<keyword evidence="4" id="KW-0010">Activator</keyword>
<organism evidence="7 8">
    <name type="scientific">Bifidobacterium ramosum</name>
    <dbReference type="NCBI Taxonomy" id="1798158"/>
    <lineage>
        <taxon>Bacteria</taxon>
        <taxon>Bacillati</taxon>
        <taxon>Actinomycetota</taxon>
        <taxon>Actinomycetes</taxon>
        <taxon>Bifidobacteriales</taxon>
        <taxon>Bifidobacteriaceae</taxon>
        <taxon>Bifidobacterium</taxon>
    </lineage>
</organism>
<dbReference type="InterPro" id="IPR009057">
    <property type="entry name" value="Homeodomain-like_sf"/>
</dbReference>
<evidence type="ECO:0000313" key="8">
    <source>
        <dbReference type="Proteomes" id="UP000469943"/>
    </source>
</evidence>
<evidence type="ECO:0000313" key="7">
    <source>
        <dbReference type="EMBL" id="NEG71379.1"/>
    </source>
</evidence>
<dbReference type="Gene3D" id="1.10.10.60">
    <property type="entry name" value="Homeodomain-like"/>
    <property type="match status" value="2"/>
</dbReference>
<dbReference type="AlphaFoldDB" id="A0A7K3TB21"/>
<dbReference type="PANTHER" id="PTHR46796">
    <property type="entry name" value="HTH-TYPE TRANSCRIPTIONAL ACTIVATOR RHAS-RELATED"/>
    <property type="match status" value="1"/>
</dbReference>
<dbReference type="InterPro" id="IPR018062">
    <property type="entry name" value="HTH_AraC-typ_CS"/>
</dbReference>
<dbReference type="Pfam" id="PF02311">
    <property type="entry name" value="AraC_binding"/>
    <property type="match status" value="1"/>
</dbReference>
<feature type="domain" description="HTH araC/xylS-type" evidence="6">
    <location>
        <begin position="291"/>
        <end position="389"/>
    </location>
</feature>
<evidence type="ECO:0000256" key="1">
    <source>
        <dbReference type="ARBA" id="ARBA00022490"/>
    </source>
</evidence>
<dbReference type="InterPro" id="IPR003313">
    <property type="entry name" value="AraC-bd"/>
</dbReference>
<dbReference type="GO" id="GO:0003700">
    <property type="term" value="F:DNA-binding transcription factor activity"/>
    <property type="evidence" value="ECO:0007669"/>
    <property type="project" value="InterPro"/>
</dbReference>
<proteinExistence type="predicted"/>
<keyword evidence="5" id="KW-0804">Transcription</keyword>
<evidence type="ECO:0000256" key="2">
    <source>
        <dbReference type="ARBA" id="ARBA00023015"/>
    </source>
</evidence>
<dbReference type="InterPro" id="IPR050204">
    <property type="entry name" value="AraC_XylS_family_regulators"/>
</dbReference>
<dbReference type="EMBL" id="WHZX01000002">
    <property type="protein sequence ID" value="NEG71379.1"/>
    <property type="molecule type" value="Genomic_DNA"/>
</dbReference>
<dbReference type="PROSITE" id="PS00041">
    <property type="entry name" value="HTH_ARAC_FAMILY_1"/>
    <property type="match status" value="1"/>
</dbReference>
<dbReference type="GO" id="GO:0043565">
    <property type="term" value="F:sequence-specific DNA binding"/>
    <property type="evidence" value="ECO:0007669"/>
    <property type="project" value="InterPro"/>
</dbReference>
<gene>
    <name evidence="7" type="ORF">GFD24_03905</name>
</gene>
<reference evidence="7 8" key="1">
    <citation type="submission" date="2019-10" db="EMBL/GenBank/DDBJ databases">
        <title>Bifidobacterium from non-human primates.</title>
        <authorList>
            <person name="Modesto M."/>
        </authorList>
    </citation>
    <scope>NUCLEOTIDE SEQUENCE [LARGE SCALE GENOMIC DNA]</scope>
    <source>
        <strain evidence="7 8">TREM</strain>
    </source>
</reference>
<dbReference type="PRINTS" id="PR00032">
    <property type="entry name" value="HTHARAC"/>
</dbReference>